<comment type="cofactor">
    <cofactor evidence="8">
        <name>Zn(2+)</name>
        <dbReference type="ChEBI" id="CHEBI:29105"/>
    </cofactor>
    <text evidence="8">Binds 2 Zn(2+) ions per monomer.</text>
</comment>
<feature type="binding site" evidence="8">
    <location>
        <position position="197"/>
    </location>
    <ligand>
        <name>Zn(2+)</name>
        <dbReference type="ChEBI" id="CHEBI:29105"/>
        <label>2</label>
    </ligand>
</feature>
<dbReference type="eggNOG" id="COG0484">
    <property type="taxonomic scope" value="Bacteria"/>
</dbReference>
<dbReference type="InterPro" id="IPR036410">
    <property type="entry name" value="HSP_DnaJ_Cys-rich_dom_sf"/>
</dbReference>
<dbReference type="GO" id="GO:0009408">
    <property type="term" value="P:response to heat"/>
    <property type="evidence" value="ECO:0007669"/>
    <property type="project" value="InterPro"/>
</dbReference>
<dbReference type="OrthoDB" id="9779889at2"/>
<feature type="binding site" evidence="8">
    <location>
        <position position="168"/>
    </location>
    <ligand>
        <name>Zn(2+)</name>
        <dbReference type="ChEBI" id="CHEBI:29105"/>
        <label>2</label>
    </ligand>
</feature>
<feature type="binding site" evidence="8">
    <location>
        <position position="151"/>
    </location>
    <ligand>
        <name>Zn(2+)</name>
        <dbReference type="ChEBI" id="CHEBI:29105"/>
        <label>1</label>
    </ligand>
</feature>
<feature type="domain" description="CR-type" evidence="11">
    <location>
        <begin position="138"/>
        <end position="220"/>
    </location>
</feature>
<comment type="similarity">
    <text evidence="6 8">Belongs to the DnaJ family.</text>
</comment>
<keyword evidence="3 8" id="KW-0863">Zinc-finger</keyword>
<dbReference type="AlphaFoldDB" id="D4XWE5"/>
<keyword evidence="8" id="KW-0235">DNA replication</keyword>
<dbReference type="Pfam" id="PF00226">
    <property type="entry name" value="DnaJ"/>
    <property type="match status" value="1"/>
</dbReference>
<feature type="binding site" evidence="8">
    <location>
        <position position="194"/>
    </location>
    <ligand>
        <name>Zn(2+)</name>
        <dbReference type="ChEBI" id="CHEBI:29105"/>
        <label>2</label>
    </ligand>
</feature>
<dbReference type="GO" id="GO:0005737">
    <property type="term" value="C:cytoplasm"/>
    <property type="evidence" value="ECO:0007669"/>
    <property type="project" value="UniProtKB-SubCell"/>
</dbReference>
<evidence type="ECO:0000256" key="1">
    <source>
        <dbReference type="ARBA" id="ARBA00022723"/>
    </source>
</evidence>
<evidence type="ECO:0000256" key="8">
    <source>
        <dbReference type="HAMAP-Rule" id="MF_01152"/>
    </source>
</evidence>
<keyword evidence="13" id="KW-1185">Reference proteome</keyword>
<dbReference type="InterPro" id="IPR012724">
    <property type="entry name" value="DnaJ"/>
</dbReference>
<dbReference type="GO" id="GO:0008270">
    <property type="term" value="F:zinc ion binding"/>
    <property type="evidence" value="ECO:0007669"/>
    <property type="project" value="UniProtKB-UniRule"/>
</dbReference>
<evidence type="ECO:0000256" key="5">
    <source>
        <dbReference type="ARBA" id="ARBA00023186"/>
    </source>
</evidence>
<name>D4XWE5_9BACT</name>
<organism evidence="12 13">
    <name type="scientific">Mycoplasmopsis alligatoris A21JP2</name>
    <dbReference type="NCBI Taxonomy" id="747682"/>
    <lineage>
        <taxon>Bacteria</taxon>
        <taxon>Bacillati</taxon>
        <taxon>Mycoplasmatota</taxon>
        <taxon>Mycoplasmoidales</taxon>
        <taxon>Metamycoplasmataceae</taxon>
        <taxon>Mycoplasmopsis</taxon>
    </lineage>
</organism>
<feature type="zinc finger region" description="CR-type" evidence="9">
    <location>
        <begin position="138"/>
        <end position="220"/>
    </location>
</feature>
<evidence type="ECO:0000259" key="11">
    <source>
        <dbReference type="PROSITE" id="PS51188"/>
    </source>
</evidence>
<protein>
    <recommendedName>
        <fullName evidence="7 8">Chaperone protein DnaJ</fullName>
    </recommendedName>
</protein>
<comment type="function">
    <text evidence="8">Participates actively in the response to hyperosmotic and heat shock by preventing the aggregation of stress-denatured proteins and by disaggregating proteins, also in an autonomous, DnaK-independent fashion. Unfolded proteins bind initially to DnaJ; upon interaction with the DnaJ-bound protein, DnaK hydrolyzes its bound ATP, resulting in the formation of a stable complex. GrpE releases ADP from DnaK; ATP binding to DnaK triggers the release of the substrate protein, thus completing the reaction cycle. Several rounds of ATP-dependent interactions between DnaJ, DnaK and GrpE are required for fully efficient folding. Also involved, together with DnaK and GrpE, in the DNA replication of plasmids through activation of initiation proteins.</text>
</comment>
<keyword evidence="1 8" id="KW-0479">Metal-binding</keyword>
<keyword evidence="4 8" id="KW-0862">Zinc</keyword>
<evidence type="ECO:0000256" key="2">
    <source>
        <dbReference type="ARBA" id="ARBA00022737"/>
    </source>
</evidence>
<dbReference type="Pfam" id="PF00684">
    <property type="entry name" value="DnaJ_CXXCXGXG"/>
    <property type="match status" value="1"/>
</dbReference>
<evidence type="ECO:0000313" key="12">
    <source>
        <dbReference type="EMBL" id="EFF41262.1"/>
    </source>
</evidence>
<dbReference type="HAMAP" id="MF_01152">
    <property type="entry name" value="DnaJ"/>
    <property type="match status" value="1"/>
</dbReference>
<feature type="binding site" evidence="8">
    <location>
        <position position="154"/>
    </location>
    <ligand>
        <name>Zn(2+)</name>
        <dbReference type="ChEBI" id="CHEBI:29105"/>
        <label>1</label>
    </ligand>
</feature>
<comment type="subunit">
    <text evidence="8">Homodimer.</text>
</comment>
<feature type="binding site" evidence="8">
    <location>
        <position position="208"/>
    </location>
    <ligand>
        <name>Zn(2+)</name>
        <dbReference type="ChEBI" id="CHEBI:29105"/>
        <label>1</label>
    </ligand>
</feature>
<dbReference type="Gene3D" id="1.10.287.110">
    <property type="entry name" value="DnaJ domain"/>
    <property type="match status" value="1"/>
</dbReference>
<dbReference type="PANTHER" id="PTHR43096:SF10">
    <property type="entry name" value="CHAPERONE PROTEIN DNAJ A6, CHLOROPLASTIC"/>
    <property type="match status" value="1"/>
</dbReference>
<dbReference type="GO" id="GO:0031072">
    <property type="term" value="F:heat shock protein binding"/>
    <property type="evidence" value="ECO:0007669"/>
    <property type="project" value="InterPro"/>
</dbReference>
<dbReference type="SUPFAM" id="SSF49493">
    <property type="entry name" value="HSP40/DnaJ peptide-binding domain"/>
    <property type="match status" value="2"/>
</dbReference>
<dbReference type="PROSITE" id="PS51188">
    <property type="entry name" value="ZF_CR"/>
    <property type="match status" value="1"/>
</dbReference>
<gene>
    <name evidence="8" type="primary">dnaJ</name>
    <name evidence="12" type="ORF">MALL_0485</name>
</gene>
<dbReference type="SMART" id="SM00271">
    <property type="entry name" value="DnaJ"/>
    <property type="match status" value="1"/>
</dbReference>
<dbReference type="SUPFAM" id="SSF46565">
    <property type="entry name" value="Chaperone J-domain"/>
    <property type="match status" value="1"/>
</dbReference>
<dbReference type="Proteomes" id="UP000004757">
    <property type="component" value="Unassembled WGS sequence"/>
</dbReference>
<comment type="domain">
    <text evidence="8">The J domain is necessary and sufficient to stimulate DnaK ATPase activity. Zinc center 1 plays an important role in the autonomous, DnaK-independent chaperone activity of DnaJ. Zinc center 2 is essential for interaction with DnaK and for DnaJ activity.</text>
</comment>
<dbReference type="GO" id="GO:0042026">
    <property type="term" value="P:protein refolding"/>
    <property type="evidence" value="ECO:0007669"/>
    <property type="project" value="TreeGrafter"/>
</dbReference>
<dbReference type="PANTHER" id="PTHR43096">
    <property type="entry name" value="DNAJ HOMOLOG 1, MITOCHONDRIAL-RELATED"/>
    <property type="match status" value="1"/>
</dbReference>
<dbReference type="CDD" id="cd06257">
    <property type="entry name" value="DnaJ"/>
    <property type="match status" value="1"/>
</dbReference>
<reference evidence="12 13" key="1">
    <citation type="submission" date="2010-03" db="EMBL/GenBank/DDBJ databases">
        <authorList>
            <person name="Glass J.I."/>
            <person name="Benders G.A."/>
            <person name="Durkin A.S."/>
            <person name="Farmerie W.G."/>
            <person name="Hlavinka K."/>
            <person name="Hostetler J."/>
            <person name="Jackson J."/>
            <person name="May M.A."/>
            <person name="Miller R.H."/>
            <person name="Paralanov V."/>
            <person name="Radune D."/>
            <person name="Szczypinski B."/>
            <person name="Brown D.R."/>
        </authorList>
    </citation>
    <scope>NUCLEOTIDE SEQUENCE [LARGE SCALE GENOMIC DNA]</scope>
    <source>
        <strain evidence="12 13">A21JP2</strain>
    </source>
</reference>
<proteinExistence type="inferred from homology"/>
<dbReference type="PROSITE" id="PS50076">
    <property type="entry name" value="DNAJ_2"/>
    <property type="match status" value="1"/>
</dbReference>
<dbReference type="InterPro" id="IPR001623">
    <property type="entry name" value="DnaJ_domain"/>
</dbReference>
<dbReference type="Gene3D" id="2.10.230.10">
    <property type="entry name" value="Heat shock protein DnaJ, cysteine-rich domain"/>
    <property type="match status" value="1"/>
</dbReference>
<dbReference type="FunFam" id="2.10.230.10:FF:000002">
    <property type="entry name" value="Molecular chaperone DnaJ"/>
    <property type="match status" value="1"/>
</dbReference>
<evidence type="ECO:0000259" key="10">
    <source>
        <dbReference type="PROSITE" id="PS50076"/>
    </source>
</evidence>
<feature type="binding site" evidence="8">
    <location>
        <position position="171"/>
    </location>
    <ligand>
        <name>Zn(2+)</name>
        <dbReference type="ChEBI" id="CHEBI:29105"/>
        <label>2</label>
    </ligand>
</feature>
<dbReference type="PRINTS" id="PR00625">
    <property type="entry name" value="JDOMAIN"/>
</dbReference>
<dbReference type="Pfam" id="PF01556">
    <property type="entry name" value="DnaJ_C"/>
    <property type="match status" value="1"/>
</dbReference>
<comment type="subcellular location">
    <subcellularLocation>
        <location evidence="8">Cytoplasm</location>
    </subcellularLocation>
</comment>
<comment type="caution">
    <text evidence="12">The sequence shown here is derived from an EMBL/GenBank/DDBJ whole genome shotgun (WGS) entry which is preliminary data.</text>
</comment>
<keyword evidence="2 8" id="KW-0677">Repeat</keyword>
<dbReference type="RefSeq" id="WP_005683889.1">
    <property type="nucleotide sequence ID" value="NZ_ADNC01000027.1"/>
</dbReference>
<dbReference type="InterPro" id="IPR008971">
    <property type="entry name" value="HSP40/DnaJ_pept-bd"/>
</dbReference>
<dbReference type="CDD" id="cd10747">
    <property type="entry name" value="DnaJ_C"/>
    <property type="match status" value="1"/>
</dbReference>
<dbReference type="STRING" id="747682.MALL_0485"/>
<dbReference type="GO" id="GO:0051082">
    <property type="term" value="F:unfolded protein binding"/>
    <property type="evidence" value="ECO:0007669"/>
    <property type="project" value="UniProtKB-UniRule"/>
</dbReference>
<dbReference type="GO" id="GO:0005524">
    <property type="term" value="F:ATP binding"/>
    <property type="evidence" value="ECO:0007669"/>
    <property type="project" value="InterPro"/>
</dbReference>
<evidence type="ECO:0000256" key="9">
    <source>
        <dbReference type="PROSITE-ProRule" id="PRU00546"/>
    </source>
</evidence>
<dbReference type="Gene3D" id="2.60.260.20">
    <property type="entry name" value="Urease metallochaperone UreE, N-terminal domain"/>
    <property type="match status" value="2"/>
</dbReference>
<accession>D4XWE5</accession>
<sequence>MSKKTYYEILGVDKKADTKTIKSAYRKLAMQYHPDKVKDGTSDEKMREINEAYEVLSDETKRSHYDKYGSSENYNSANAGQGFSGNPFEGFSGGFSDFFQDIFNFGGSSESSGFSSQRDVGQDYQMTKIITFIDSVNGTVYKDNFEKYELCLHCGGSGAESSADFSTCSDCNGKGSTYYIRRTFFGDAQSRETCKKCNGSGKKVTKKCKSCDGKKFIKSIKKMSVTIPAGVVTGTSLKLTGFGGPGQGNAVGDLYIKIIVKEHKYYTRDRNDVYLDFPVSFLDVLSENVVNVPTPSGLEKIKLKRSYMDTMVIKLIGKGVKGTRTSGDLKLKLRIIIPPTLSNSDINKILSSSHSIKDTTNTTYVNQVLKEK</sequence>
<dbReference type="InterPro" id="IPR036869">
    <property type="entry name" value="J_dom_sf"/>
</dbReference>
<evidence type="ECO:0000256" key="7">
    <source>
        <dbReference type="ARBA" id="ARBA00067609"/>
    </source>
</evidence>
<dbReference type="CDD" id="cd10719">
    <property type="entry name" value="DnaJ_zf"/>
    <property type="match status" value="1"/>
</dbReference>
<evidence type="ECO:0000256" key="4">
    <source>
        <dbReference type="ARBA" id="ARBA00022833"/>
    </source>
</evidence>
<evidence type="ECO:0000256" key="6">
    <source>
        <dbReference type="ARBA" id="ARBA00061004"/>
    </source>
</evidence>
<keyword evidence="5 8" id="KW-0143">Chaperone</keyword>
<evidence type="ECO:0000256" key="3">
    <source>
        <dbReference type="ARBA" id="ARBA00022771"/>
    </source>
</evidence>
<dbReference type="EMBL" id="ADNC01000027">
    <property type="protein sequence ID" value="EFF41262.1"/>
    <property type="molecule type" value="Genomic_DNA"/>
</dbReference>
<feature type="binding site" evidence="8">
    <location>
        <position position="211"/>
    </location>
    <ligand>
        <name>Zn(2+)</name>
        <dbReference type="ChEBI" id="CHEBI:29105"/>
        <label>1</label>
    </ligand>
</feature>
<keyword evidence="8" id="KW-0963">Cytoplasm</keyword>
<dbReference type="SUPFAM" id="SSF57938">
    <property type="entry name" value="DnaJ/Hsp40 cysteine-rich domain"/>
    <property type="match status" value="1"/>
</dbReference>
<dbReference type="InterPro" id="IPR001305">
    <property type="entry name" value="HSP_DnaJ_Cys-rich_dom"/>
</dbReference>
<keyword evidence="8" id="KW-0346">Stress response</keyword>
<dbReference type="InterPro" id="IPR002939">
    <property type="entry name" value="DnaJ_C"/>
</dbReference>
<feature type="domain" description="J" evidence="10">
    <location>
        <begin position="5"/>
        <end position="69"/>
    </location>
</feature>
<comment type="caution">
    <text evidence="8">Lacks conserved residue(s) required for the propagation of feature annotation.</text>
</comment>
<evidence type="ECO:0000313" key="13">
    <source>
        <dbReference type="Proteomes" id="UP000004757"/>
    </source>
</evidence>
<dbReference type="GO" id="GO:0006260">
    <property type="term" value="P:DNA replication"/>
    <property type="evidence" value="ECO:0007669"/>
    <property type="project" value="UniProtKB-KW"/>
</dbReference>